<keyword evidence="2" id="KW-0547">Nucleotide-binding</keyword>
<reference evidence="5" key="1">
    <citation type="journal article" date="2020" name="Nature">
        <title>Giant virus diversity and host interactions through global metagenomics.</title>
        <authorList>
            <person name="Schulz F."/>
            <person name="Roux S."/>
            <person name="Paez-Espino D."/>
            <person name="Jungbluth S."/>
            <person name="Walsh D.A."/>
            <person name="Denef V.J."/>
            <person name="McMahon K.D."/>
            <person name="Konstantinidis K.T."/>
            <person name="Eloe-Fadrosh E.A."/>
            <person name="Kyrpides N.C."/>
            <person name="Woyke T."/>
        </authorList>
    </citation>
    <scope>NUCLEOTIDE SEQUENCE</scope>
    <source>
        <strain evidence="5">GVMAG-M-3300027747-57</strain>
    </source>
</reference>
<dbReference type="Gene3D" id="3.40.50.300">
    <property type="entry name" value="P-loop containing nucleotide triphosphate hydrolases"/>
    <property type="match status" value="1"/>
</dbReference>
<keyword evidence="3" id="KW-0067">ATP-binding</keyword>
<feature type="domain" description="AAA+ ATPase" evidence="4">
    <location>
        <begin position="42"/>
        <end position="171"/>
    </location>
</feature>
<sequence length="316" mass="37530">MNSQNTTQSIPWVEKYRPAQFDDIVLDPINRTIFKNILDKNYFPNLLFYGPPGTGKTTTIINIINEYQNKYNQKNRGTVIHLNASDERGIDIIRNQIYQFVKSKNFFDVGLKFVILDEVDYMTKNAQQALKYLLQSSNYNVRFCLICNYISKIDESLKNEFICIRFNQLPKADIYKFIKNITVNENMELSDSIIEKIQQIYNSDIRSMINFIQLHQNIKLWDTNIITDEVMEKLHGLLEVRSDRKEIINYINEISIQYNMDKKNILKNYFNFIIRKRKELVTSKFLTDVEVIMHSNDSNIEYIIDYFIEGNIRFPL</sequence>
<dbReference type="SMART" id="SM00382">
    <property type="entry name" value="AAA"/>
    <property type="match status" value="1"/>
</dbReference>
<keyword evidence="1" id="KW-0235">DNA replication</keyword>
<evidence type="ECO:0000259" key="4">
    <source>
        <dbReference type="SMART" id="SM00382"/>
    </source>
</evidence>
<dbReference type="GO" id="GO:0005524">
    <property type="term" value="F:ATP binding"/>
    <property type="evidence" value="ECO:0007669"/>
    <property type="project" value="UniProtKB-KW"/>
</dbReference>
<dbReference type="InterPro" id="IPR003593">
    <property type="entry name" value="AAA+_ATPase"/>
</dbReference>
<protein>
    <recommendedName>
        <fullName evidence="4">AAA+ ATPase domain-containing protein</fullName>
    </recommendedName>
</protein>
<evidence type="ECO:0000256" key="3">
    <source>
        <dbReference type="ARBA" id="ARBA00022840"/>
    </source>
</evidence>
<accession>A0A6C0JKB4</accession>
<name>A0A6C0JKB4_9ZZZZ</name>
<dbReference type="InterPro" id="IPR027417">
    <property type="entry name" value="P-loop_NTPase"/>
</dbReference>
<dbReference type="Pfam" id="PF00004">
    <property type="entry name" value="AAA"/>
    <property type="match status" value="1"/>
</dbReference>
<organism evidence="5">
    <name type="scientific">viral metagenome</name>
    <dbReference type="NCBI Taxonomy" id="1070528"/>
    <lineage>
        <taxon>unclassified sequences</taxon>
        <taxon>metagenomes</taxon>
        <taxon>organismal metagenomes</taxon>
    </lineage>
</organism>
<proteinExistence type="predicted"/>
<evidence type="ECO:0000256" key="1">
    <source>
        <dbReference type="ARBA" id="ARBA00022705"/>
    </source>
</evidence>
<dbReference type="Gene3D" id="1.10.8.60">
    <property type="match status" value="1"/>
</dbReference>
<dbReference type="InterPro" id="IPR050238">
    <property type="entry name" value="DNA_Rep/Repair_Clamp_Loader"/>
</dbReference>
<dbReference type="GO" id="GO:0016887">
    <property type="term" value="F:ATP hydrolysis activity"/>
    <property type="evidence" value="ECO:0007669"/>
    <property type="project" value="InterPro"/>
</dbReference>
<dbReference type="PANTHER" id="PTHR11669">
    <property type="entry name" value="REPLICATION FACTOR C / DNA POLYMERASE III GAMMA-TAU SUBUNIT"/>
    <property type="match status" value="1"/>
</dbReference>
<dbReference type="GO" id="GO:0005663">
    <property type="term" value="C:DNA replication factor C complex"/>
    <property type="evidence" value="ECO:0007669"/>
    <property type="project" value="TreeGrafter"/>
</dbReference>
<dbReference type="CDD" id="cd00009">
    <property type="entry name" value="AAA"/>
    <property type="match status" value="1"/>
</dbReference>
<dbReference type="GO" id="GO:0006281">
    <property type="term" value="P:DNA repair"/>
    <property type="evidence" value="ECO:0007669"/>
    <property type="project" value="TreeGrafter"/>
</dbReference>
<dbReference type="GO" id="GO:0003689">
    <property type="term" value="F:DNA clamp loader activity"/>
    <property type="evidence" value="ECO:0007669"/>
    <property type="project" value="TreeGrafter"/>
</dbReference>
<dbReference type="InterPro" id="IPR003959">
    <property type="entry name" value="ATPase_AAA_core"/>
</dbReference>
<dbReference type="EMBL" id="MN740430">
    <property type="protein sequence ID" value="QHU06092.1"/>
    <property type="molecule type" value="Genomic_DNA"/>
</dbReference>
<dbReference type="SUPFAM" id="SSF52540">
    <property type="entry name" value="P-loop containing nucleoside triphosphate hydrolases"/>
    <property type="match status" value="1"/>
</dbReference>
<dbReference type="AlphaFoldDB" id="A0A6C0JKB4"/>
<evidence type="ECO:0000256" key="2">
    <source>
        <dbReference type="ARBA" id="ARBA00022741"/>
    </source>
</evidence>
<evidence type="ECO:0000313" key="5">
    <source>
        <dbReference type="EMBL" id="QHU06092.1"/>
    </source>
</evidence>
<dbReference type="GO" id="GO:0006261">
    <property type="term" value="P:DNA-templated DNA replication"/>
    <property type="evidence" value="ECO:0007669"/>
    <property type="project" value="TreeGrafter"/>
</dbReference>
<dbReference type="PANTHER" id="PTHR11669:SF20">
    <property type="entry name" value="REPLICATION FACTOR C SUBUNIT 4"/>
    <property type="match status" value="1"/>
</dbReference>